<keyword evidence="1" id="KW-0808">Transferase</keyword>
<sequence length="131" mass="13677">MPVVLAVPASLEFVREARAEVGRWLGEQGVQDADAVYQAKVIVSELVTNAIVHVGEEAGGTLELLLYRADAGPVVEVRDSSDVRPEPCPLDASTVTGRGLAIVERLALAWGVNPLASGGKAVYAVLRTGSA</sequence>
<reference evidence="3 4" key="1">
    <citation type="submission" date="2018-10" db="EMBL/GenBank/DDBJ databases">
        <title>Isolation from soil.</title>
        <authorList>
            <person name="Hu J."/>
        </authorList>
    </citation>
    <scope>NUCLEOTIDE SEQUENCE [LARGE SCALE GENOMIC DNA]</scope>
    <source>
        <strain evidence="3 4">NEAU-Ht49</strain>
    </source>
</reference>
<feature type="domain" description="Histidine kinase/HSP90-like ATPase" evidence="2">
    <location>
        <begin position="7"/>
        <end position="107"/>
    </location>
</feature>
<protein>
    <submittedName>
        <fullName evidence="3">ATP-binding protein</fullName>
    </submittedName>
</protein>
<evidence type="ECO:0000313" key="4">
    <source>
        <dbReference type="Proteomes" id="UP000282674"/>
    </source>
</evidence>
<dbReference type="GO" id="GO:0004674">
    <property type="term" value="F:protein serine/threonine kinase activity"/>
    <property type="evidence" value="ECO:0007669"/>
    <property type="project" value="UniProtKB-KW"/>
</dbReference>
<dbReference type="Gene3D" id="3.30.565.10">
    <property type="entry name" value="Histidine kinase-like ATPase, C-terminal domain"/>
    <property type="match status" value="1"/>
</dbReference>
<evidence type="ECO:0000256" key="1">
    <source>
        <dbReference type="ARBA" id="ARBA00022527"/>
    </source>
</evidence>
<dbReference type="EMBL" id="RFFG01000091">
    <property type="protein sequence ID" value="RMI38162.1"/>
    <property type="molecule type" value="Genomic_DNA"/>
</dbReference>
<dbReference type="Pfam" id="PF13581">
    <property type="entry name" value="HATPase_c_2"/>
    <property type="match status" value="1"/>
</dbReference>
<dbReference type="AlphaFoldDB" id="A0A3M2LL39"/>
<keyword evidence="1" id="KW-0418">Kinase</keyword>
<organism evidence="3 4">
    <name type="scientific">Actinomadura harenae</name>
    <dbReference type="NCBI Taxonomy" id="2483351"/>
    <lineage>
        <taxon>Bacteria</taxon>
        <taxon>Bacillati</taxon>
        <taxon>Actinomycetota</taxon>
        <taxon>Actinomycetes</taxon>
        <taxon>Streptosporangiales</taxon>
        <taxon>Thermomonosporaceae</taxon>
        <taxon>Actinomadura</taxon>
    </lineage>
</organism>
<evidence type="ECO:0000313" key="3">
    <source>
        <dbReference type="EMBL" id="RMI38162.1"/>
    </source>
</evidence>
<dbReference type="GO" id="GO:0005524">
    <property type="term" value="F:ATP binding"/>
    <property type="evidence" value="ECO:0007669"/>
    <property type="project" value="UniProtKB-KW"/>
</dbReference>
<dbReference type="InterPro" id="IPR036890">
    <property type="entry name" value="HATPase_C_sf"/>
</dbReference>
<dbReference type="InterPro" id="IPR003594">
    <property type="entry name" value="HATPase_dom"/>
</dbReference>
<keyword evidence="4" id="KW-1185">Reference proteome</keyword>
<gene>
    <name evidence="3" type="ORF">EBO15_33745</name>
</gene>
<name>A0A3M2LL39_9ACTN</name>
<keyword evidence="3" id="KW-0067">ATP-binding</keyword>
<keyword evidence="3" id="KW-0547">Nucleotide-binding</keyword>
<dbReference type="SUPFAM" id="SSF55874">
    <property type="entry name" value="ATPase domain of HSP90 chaperone/DNA topoisomerase II/histidine kinase"/>
    <property type="match status" value="1"/>
</dbReference>
<dbReference type="PANTHER" id="PTHR35526">
    <property type="entry name" value="ANTI-SIGMA-F FACTOR RSBW-RELATED"/>
    <property type="match status" value="1"/>
</dbReference>
<keyword evidence="1" id="KW-0723">Serine/threonine-protein kinase</keyword>
<comment type="caution">
    <text evidence="3">The sequence shown here is derived from an EMBL/GenBank/DDBJ whole genome shotgun (WGS) entry which is preliminary data.</text>
</comment>
<dbReference type="PANTHER" id="PTHR35526:SF3">
    <property type="entry name" value="ANTI-SIGMA-F FACTOR RSBW"/>
    <property type="match status" value="1"/>
</dbReference>
<accession>A0A3M2LL39</accession>
<dbReference type="InterPro" id="IPR050267">
    <property type="entry name" value="Anti-sigma-factor_SerPK"/>
</dbReference>
<evidence type="ECO:0000259" key="2">
    <source>
        <dbReference type="Pfam" id="PF13581"/>
    </source>
</evidence>
<dbReference type="Proteomes" id="UP000282674">
    <property type="component" value="Unassembled WGS sequence"/>
</dbReference>
<dbReference type="CDD" id="cd16936">
    <property type="entry name" value="HATPase_RsbW-like"/>
    <property type="match status" value="1"/>
</dbReference>
<proteinExistence type="predicted"/>